<evidence type="ECO:0000256" key="1">
    <source>
        <dbReference type="SAM" id="MobiDB-lite"/>
    </source>
</evidence>
<name>A0A6C0DZN1_9ZZZZ</name>
<feature type="region of interest" description="Disordered" evidence="1">
    <location>
        <begin position="1"/>
        <end position="35"/>
    </location>
</feature>
<protein>
    <submittedName>
        <fullName evidence="2">Uncharacterized protein</fullName>
    </submittedName>
</protein>
<proteinExistence type="predicted"/>
<sequence length="239" mass="28778">MSENTTYSDSEYDDENDTGGESISREKKKRPLKTDKMPLKEAVKTAQERSYYLIIDKFFKNCDEKNLDKMCNIISKKKNDDTLSLRMLTWFASQQTDSMCPIEIETDEEGKTELFDIKISYKAQLDTFSKKYFDPFRRGKRFDYYYDKNNNEKCIETTICQLNFFKWLFTYDLLGYVEKNYDVLKNKMRGFQTDIKNYKVIKKDRIKEKKIITKKQIEYEKKSIKEFIENDFNKLLITF</sequence>
<dbReference type="Pfam" id="PF23827">
    <property type="entry name" value="DUF7197"/>
    <property type="match status" value="1"/>
</dbReference>
<dbReference type="AlphaFoldDB" id="A0A6C0DZN1"/>
<reference evidence="2" key="1">
    <citation type="journal article" date="2020" name="Nature">
        <title>Giant virus diversity and host interactions through global metagenomics.</title>
        <authorList>
            <person name="Schulz F."/>
            <person name="Roux S."/>
            <person name="Paez-Espino D."/>
            <person name="Jungbluth S."/>
            <person name="Walsh D.A."/>
            <person name="Denef V.J."/>
            <person name="McMahon K.D."/>
            <person name="Konstantinidis K.T."/>
            <person name="Eloe-Fadrosh E.A."/>
            <person name="Kyrpides N.C."/>
            <person name="Woyke T."/>
        </authorList>
    </citation>
    <scope>NUCLEOTIDE SEQUENCE</scope>
    <source>
        <strain evidence="2">GVMAG-M-3300023179-103</strain>
    </source>
</reference>
<dbReference type="EMBL" id="MN739699">
    <property type="protein sequence ID" value="QHT21948.1"/>
    <property type="molecule type" value="Genomic_DNA"/>
</dbReference>
<evidence type="ECO:0000313" key="2">
    <source>
        <dbReference type="EMBL" id="QHT21948.1"/>
    </source>
</evidence>
<accession>A0A6C0DZN1</accession>
<organism evidence="2">
    <name type="scientific">viral metagenome</name>
    <dbReference type="NCBI Taxonomy" id="1070528"/>
    <lineage>
        <taxon>unclassified sequences</taxon>
        <taxon>metagenomes</taxon>
        <taxon>organismal metagenomes</taxon>
    </lineage>
</organism>
<dbReference type="InterPro" id="IPR055621">
    <property type="entry name" value="DUF7197"/>
</dbReference>